<protein>
    <recommendedName>
        <fullName evidence="4">Prolyl endopeptidase</fullName>
        <ecNumber evidence="4">3.4.21.-</ecNumber>
    </recommendedName>
</protein>
<dbReference type="PANTHER" id="PTHR42881:SF2">
    <property type="entry name" value="PROLYL ENDOPEPTIDASE"/>
    <property type="match status" value="1"/>
</dbReference>
<dbReference type="FunFam" id="2.130.10.120:FF:000001">
    <property type="entry name" value="Prolyl endopeptidase"/>
    <property type="match status" value="1"/>
</dbReference>
<evidence type="ECO:0000256" key="4">
    <source>
        <dbReference type="RuleBase" id="RU368024"/>
    </source>
</evidence>
<reference evidence="7" key="2">
    <citation type="journal article" date="2023" name="Science">
        <title>Genomic signatures of disease resistance in endangered staghorn corals.</title>
        <authorList>
            <person name="Vollmer S.V."/>
            <person name="Selwyn J.D."/>
            <person name="Despard B.A."/>
            <person name="Roesel C.L."/>
        </authorList>
    </citation>
    <scope>NUCLEOTIDE SEQUENCE</scope>
    <source>
        <strain evidence="7">K2</strain>
    </source>
</reference>
<feature type="domain" description="Peptidase S9A N-terminal" evidence="6">
    <location>
        <begin position="2"/>
        <end position="73"/>
    </location>
</feature>
<keyword evidence="8" id="KW-1185">Reference proteome</keyword>
<dbReference type="GO" id="GO:0004252">
    <property type="term" value="F:serine-type endopeptidase activity"/>
    <property type="evidence" value="ECO:0007669"/>
    <property type="project" value="UniProtKB-UniRule"/>
</dbReference>
<comment type="caution">
    <text evidence="7">The sequence shown here is derived from an EMBL/GenBank/DDBJ whole genome shotgun (WGS) entry which is preliminary data.</text>
</comment>
<dbReference type="InterPro" id="IPR023302">
    <property type="entry name" value="Pept_S9A_N"/>
</dbReference>
<sequence length="411" mass="46713">MYIYRSFNNFLFLLSVMYVQDTLDSVPEVFLDPNNLSEDGTIALVGRSFSDNGELFAFSLSHKGSDWVTIKRYPTASKADGTVTDLNLNQRLYYHVLGTKQSEDVLCCEFPDHPKWSMGAEVSDCGKYLVLTPHEGCAPVNRLFYCDLEKYKDGLQDASGQLQYEKVVDNFDAEYEYITNEGTLFTFKTNLNAPLYKLINIDLLKPEMEHWTTLVEEDERDVLQWAACVKQNLLVLCYLHDVKNLLYLHNMSGERIMCFPLDIGSIVGFTGQKKDAEIFYQFTSFLSPGIIYHCDLTQENFKPKVFRETMVKGFDQSKYQTIQVFYPSKDGTQIPMFIVHKKDISLDGSHPVFLYGYGGFNISITPSFSVSRIVFMRYLGGIIAVPNLRGGGLQSPSGLEVVQEKSLFALS</sequence>
<keyword evidence="2 4" id="KW-0378">Hydrolase</keyword>
<gene>
    <name evidence="7" type="ORF">P5673_008062</name>
</gene>
<proteinExistence type="inferred from homology"/>
<evidence type="ECO:0000256" key="2">
    <source>
        <dbReference type="ARBA" id="ARBA00022801"/>
    </source>
</evidence>
<evidence type="ECO:0000256" key="3">
    <source>
        <dbReference type="ARBA" id="ARBA00022825"/>
    </source>
</evidence>
<comment type="similarity">
    <text evidence="4">Belongs to the peptidase S9A family.</text>
</comment>
<evidence type="ECO:0000256" key="1">
    <source>
        <dbReference type="ARBA" id="ARBA00022670"/>
    </source>
</evidence>
<name>A0AAD9QVH0_ACRCE</name>
<dbReference type="AlphaFoldDB" id="A0AAD9QVH0"/>
<dbReference type="EMBL" id="JARQWQ010000013">
    <property type="protein sequence ID" value="KAK2568122.1"/>
    <property type="molecule type" value="Genomic_DNA"/>
</dbReference>
<dbReference type="Gene3D" id="2.130.10.120">
    <property type="entry name" value="Prolyl oligopeptidase, N-terminal domain"/>
    <property type="match status" value="2"/>
</dbReference>
<dbReference type="InterPro" id="IPR002470">
    <property type="entry name" value="Peptidase_S9A"/>
</dbReference>
<dbReference type="Gene3D" id="3.40.50.1820">
    <property type="entry name" value="alpha/beta hydrolase"/>
    <property type="match status" value="1"/>
</dbReference>
<evidence type="ECO:0000256" key="5">
    <source>
        <dbReference type="SAM" id="SignalP"/>
    </source>
</evidence>
<feature type="signal peptide" evidence="5">
    <location>
        <begin position="1"/>
        <end position="24"/>
    </location>
</feature>
<keyword evidence="5" id="KW-0732">Signal</keyword>
<dbReference type="EC" id="3.4.21.-" evidence="4"/>
<dbReference type="InterPro" id="IPR051167">
    <property type="entry name" value="Prolyl_oligopep/macrocyclase"/>
</dbReference>
<dbReference type="GO" id="GO:0006508">
    <property type="term" value="P:proteolysis"/>
    <property type="evidence" value="ECO:0007669"/>
    <property type="project" value="UniProtKB-KW"/>
</dbReference>
<dbReference type="GO" id="GO:0005829">
    <property type="term" value="C:cytosol"/>
    <property type="evidence" value="ECO:0007669"/>
    <property type="project" value="TreeGrafter"/>
</dbReference>
<feature type="chain" id="PRO_5042083476" description="Prolyl endopeptidase" evidence="5">
    <location>
        <begin position="25"/>
        <end position="411"/>
    </location>
</feature>
<dbReference type="InterPro" id="IPR029058">
    <property type="entry name" value="AB_hydrolase_fold"/>
</dbReference>
<dbReference type="Proteomes" id="UP001249851">
    <property type="component" value="Unassembled WGS sequence"/>
</dbReference>
<organism evidence="7 8">
    <name type="scientific">Acropora cervicornis</name>
    <name type="common">Staghorn coral</name>
    <dbReference type="NCBI Taxonomy" id="6130"/>
    <lineage>
        <taxon>Eukaryota</taxon>
        <taxon>Metazoa</taxon>
        <taxon>Cnidaria</taxon>
        <taxon>Anthozoa</taxon>
        <taxon>Hexacorallia</taxon>
        <taxon>Scleractinia</taxon>
        <taxon>Astrocoeniina</taxon>
        <taxon>Acroporidae</taxon>
        <taxon>Acropora</taxon>
    </lineage>
</organism>
<dbReference type="PANTHER" id="PTHR42881">
    <property type="entry name" value="PROLYL ENDOPEPTIDASE"/>
    <property type="match status" value="1"/>
</dbReference>
<evidence type="ECO:0000313" key="8">
    <source>
        <dbReference type="Proteomes" id="UP001249851"/>
    </source>
</evidence>
<feature type="domain" description="Peptidase S9A N-terminal" evidence="6">
    <location>
        <begin position="79"/>
        <end position="306"/>
    </location>
</feature>
<keyword evidence="3 4" id="KW-0720">Serine protease</keyword>
<evidence type="ECO:0000259" key="6">
    <source>
        <dbReference type="Pfam" id="PF02897"/>
    </source>
</evidence>
<dbReference type="SUPFAM" id="SSF50993">
    <property type="entry name" value="Peptidase/esterase 'gauge' domain"/>
    <property type="match status" value="1"/>
</dbReference>
<dbReference type="PRINTS" id="PR00862">
    <property type="entry name" value="PROLIGOPTASE"/>
</dbReference>
<evidence type="ECO:0000313" key="7">
    <source>
        <dbReference type="EMBL" id="KAK2568122.1"/>
    </source>
</evidence>
<dbReference type="Pfam" id="PF02897">
    <property type="entry name" value="Peptidase_S9_N"/>
    <property type="match status" value="2"/>
</dbReference>
<accession>A0AAD9QVH0</accession>
<keyword evidence="1 4" id="KW-0645">Protease</keyword>
<dbReference type="SUPFAM" id="SSF53474">
    <property type="entry name" value="alpha/beta-Hydrolases"/>
    <property type="match status" value="1"/>
</dbReference>
<dbReference type="GO" id="GO:0070012">
    <property type="term" value="F:oligopeptidase activity"/>
    <property type="evidence" value="ECO:0007669"/>
    <property type="project" value="TreeGrafter"/>
</dbReference>
<reference evidence="7" key="1">
    <citation type="journal article" date="2023" name="G3 (Bethesda)">
        <title>Whole genome assembly and annotation of the endangered Caribbean coral Acropora cervicornis.</title>
        <authorList>
            <person name="Selwyn J.D."/>
            <person name="Vollmer S.V."/>
        </authorList>
    </citation>
    <scope>NUCLEOTIDE SEQUENCE</scope>
    <source>
        <strain evidence="7">K2</strain>
    </source>
</reference>